<accession>A0A1N7F3V1</accession>
<feature type="signal peptide" evidence="1">
    <location>
        <begin position="1"/>
        <end position="19"/>
    </location>
</feature>
<dbReference type="Proteomes" id="UP000548326">
    <property type="component" value="Unassembled WGS sequence"/>
</dbReference>
<dbReference type="Pfam" id="PF17116">
    <property type="entry name" value="T9SS_plug_1st"/>
    <property type="match status" value="1"/>
</dbReference>
<proteinExistence type="predicted"/>
<sequence length="418" mass="48108">MRKHYYLLVLLFITLHGFAQSPYDNNVYDPAIKSVEFYNTQKQGSFPVITLGSTEKVLLAFDDLHGGSRNFYYTIEHCDTRWNSSNLSTAEYLQSFTDDRLYTYTYSTGTIQKYTHYELKLPNNNIAPKISGNYILKVYENGDQSKPVLTRRLYVVNKKVSIAATVGTSPDVQTRKTNQKVNFTVDYAGLPVQNPSFEIRALLMQNARTQTGILNTQPTYVRGTQLVYNDVSINDFPGRNEFRLFDTRTLKLNSQRISRIIKDTANNVVLLTDPIRDSPDYLLLYDNDGKFFVLNQDGSDPRIDADYAHIYFGLAAYKSQSEGSPYIVGAFNDYKLDDRSKLIFGEDGKYHINLLLKQGVYDYEYVWYDNATKRASDIPLEGSHFETENDYQLLIYYRAPTSRWDELVGFGELNTVKK</sequence>
<protein>
    <recommendedName>
        <fullName evidence="2">Type 9 secretion system plug protein N-terminal domain-containing protein</fullName>
    </recommendedName>
</protein>
<organism evidence="4 6">
    <name type="scientific">Mucilaginibacter lappiensis</name>
    <dbReference type="NCBI Taxonomy" id="354630"/>
    <lineage>
        <taxon>Bacteria</taxon>
        <taxon>Pseudomonadati</taxon>
        <taxon>Bacteroidota</taxon>
        <taxon>Sphingobacteriia</taxon>
        <taxon>Sphingobacteriales</taxon>
        <taxon>Sphingobacteriaceae</taxon>
        <taxon>Mucilaginibacter</taxon>
    </lineage>
</organism>
<evidence type="ECO:0000256" key="1">
    <source>
        <dbReference type="SAM" id="SignalP"/>
    </source>
</evidence>
<keyword evidence="1" id="KW-0732">Signal</keyword>
<evidence type="ECO:0000259" key="2">
    <source>
        <dbReference type="Pfam" id="PF17116"/>
    </source>
</evidence>
<feature type="domain" description="Type 9 secretion system plug protein N-terminal" evidence="2">
    <location>
        <begin position="32"/>
        <end position="156"/>
    </location>
</feature>
<dbReference type="EMBL" id="JACHCA010000005">
    <property type="protein sequence ID" value="MBB6127927.1"/>
    <property type="molecule type" value="Genomic_DNA"/>
</dbReference>
<dbReference type="Proteomes" id="UP000541583">
    <property type="component" value="Unassembled WGS sequence"/>
</dbReference>
<dbReference type="STRING" id="354630.SAMN05421821_116104"/>
<gene>
    <name evidence="4" type="ORF">HDF22_002040</name>
    <name evidence="3" type="ORF">HDF23_004849</name>
</gene>
<feature type="chain" id="PRO_5044563187" description="Type 9 secretion system plug protein N-terminal domain-containing protein" evidence="1">
    <location>
        <begin position="20"/>
        <end position="418"/>
    </location>
</feature>
<name>A0A1N7F3V1_9SPHI</name>
<evidence type="ECO:0000313" key="4">
    <source>
        <dbReference type="EMBL" id="MBB6127927.1"/>
    </source>
</evidence>
<evidence type="ECO:0000313" key="3">
    <source>
        <dbReference type="EMBL" id="MBB6112076.1"/>
    </source>
</evidence>
<dbReference type="RefSeq" id="WP_076377193.1">
    <property type="nucleotide sequence ID" value="NZ_FTMG01000016.1"/>
</dbReference>
<dbReference type="InterPro" id="IPR031345">
    <property type="entry name" value="T9SS_Plug_N"/>
</dbReference>
<dbReference type="AlphaFoldDB" id="A0A1N7F3V1"/>
<dbReference type="EMBL" id="JACHCB010000016">
    <property type="protein sequence ID" value="MBB6112076.1"/>
    <property type="molecule type" value="Genomic_DNA"/>
</dbReference>
<evidence type="ECO:0000313" key="6">
    <source>
        <dbReference type="Proteomes" id="UP000548326"/>
    </source>
</evidence>
<keyword evidence="5" id="KW-1185">Reference proteome</keyword>
<evidence type="ECO:0000313" key="5">
    <source>
        <dbReference type="Proteomes" id="UP000541583"/>
    </source>
</evidence>
<comment type="caution">
    <text evidence="4">The sequence shown here is derived from an EMBL/GenBank/DDBJ whole genome shotgun (WGS) entry which is preliminary data.</text>
</comment>
<reference evidence="5 6" key="1">
    <citation type="submission" date="2020-08" db="EMBL/GenBank/DDBJ databases">
        <title>Genomic Encyclopedia of Type Strains, Phase IV (KMG-V): Genome sequencing to study the core and pangenomes of soil and plant-associated prokaryotes.</title>
        <authorList>
            <person name="Whitman W."/>
        </authorList>
    </citation>
    <scope>NUCLEOTIDE SEQUENCE [LARGE SCALE GENOMIC DNA]</scope>
    <source>
        <strain evidence="3 5">ANJLi2</strain>
        <strain evidence="4 6">MP601</strain>
    </source>
</reference>